<reference evidence="2" key="1">
    <citation type="submission" date="2022-07" db="EMBL/GenBank/DDBJ databases">
        <title>Phylogenomic reconstructions and comparative analyses of Kickxellomycotina fungi.</title>
        <authorList>
            <person name="Reynolds N.K."/>
            <person name="Stajich J.E."/>
            <person name="Barry K."/>
            <person name="Grigoriev I.V."/>
            <person name="Crous P."/>
            <person name="Smith M.E."/>
        </authorList>
    </citation>
    <scope>NUCLEOTIDE SEQUENCE</scope>
    <source>
        <strain evidence="2">NBRC 32514</strain>
    </source>
</reference>
<evidence type="ECO:0000256" key="1">
    <source>
        <dbReference type="SAM" id="MobiDB-lite"/>
    </source>
</evidence>
<comment type="caution">
    <text evidence="2">The sequence shown here is derived from an EMBL/GenBank/DDBJ whole genome shotgun (WGS) entry which is preliminary data.</text>
</comment>
<feature type="compositionally biased region" description="Polar residues" evidence="1">
    <location>
        <begin position="311"/>
        <end position="326"/>
    </location>
</feature>
<accession>A0A9W7XYR0</accession>
<feature type="compositionally biased region" description="Polar residues" evidence="1">
    <location>
        <begin position="103"/>
        <end position="114"/>
    </location>
</feature>
<feature type="compositionally biased region" description="Low complexity" evidence="1">
    <location>
        <begin position="252"/>
        <end position="264"/>
    </location>
</feature>
<name>A0A9W7XYR0_9FUNG</name>
<keyword evidence="3" id="KW-1185">Reference proteome</keyword>
<dbReference type="OrthoDB" id="5597470at2759"/>
<organism evidence="2 3">
    <name type="scientific">Coemansia erecta</name>
    <dbReference type="NCBI Taxonomy" id="147472"/>
    <lineage>
        <taxon>Eukaryota</taxon>
        <taxon>Fungi</taxon>
        <taxon>Fungi incertae sedis</taxon>
        <taxon>Zoopagomycota</taxon>
        <taxon>Kickxellomycotina</taxon>
        <taxon>Kickxellomycetes</taxon>
        <taxon>Kickxellales</taxon>
        <taxon>Kickxellaceae</taxon>
        <taxon>Coemansia</taxon>
    </lineage>
</organism>
<evidence type="ECO:0000313" key="2">
    <source>
        <dbReference type="EMBL" id="KAJ1720889.1"/>
    </source>
</evidence>
<dbReference type="EMBL" id="JANBOJ010000217">
    <property type="protein sequence ID" value="KAJ1720889.1"/>
    <property type="molecule type" value="Genomic_DNA"/>
</dbReference>
<feature type="region of interest" description="Disordered" evidence="1">
    <location>
        <begin position="168"/>
        <end position="387"/>
    </location>
</feature>
<dbReference type="Proteomes" id="UP001149813">
    <property type="component" value="Unassembled WGS sequence"/>
</dbReference>
<proteinExistence type="predicted"/>
<dbReference type="AlphaFoldDB" id="A0A9W7XYR0"/>
<gene>
    <name evidence="2" type="ORF">LPJ53_004535</name>
</gene>
<feature type="compositionally biased region" description="Polar residues" evidence="1">
    <location>
        <begin position="207"/>
        <end position="217"/>
    </location>
</feature>
<sequence>MGLVTSHFGNGSNADINTFASDSQPQQASAFSFFSRLANSISSMISSSAANNNDNGDEDDSYLPLGSKTQIEDMLESYYLSQGREVPEWVHDPPPDPPLDNGVRNQSYIGDNLTSASSRSSSKEGSSHGAISRGFARLNIGRFARPQAARGNHSSSASASEGNSVANAAIDSGFNSPANPPSLHHTPSINVEMIGESNRDRVPLDTPETSASFQLDSDQLAASVGESDREGSPGYFSPRRLRKSHRGAAQFGSPISLSSLMSSTKGGGGKRVQKTDTQQSRNGIGFSSPLTDSDRAQTPKVGKSPLGLPANSHSFWGRSTKSQTPGTGWEREDGHHKRTLSFRRNRQQNDQDQTYAHSRSRSNASSNASTPMSSRVKRLFRRKSSHS</sequence>
<protein>
    <submittedName>
        <fullName evidence="2">Uncharacterized protein</fullName>
    </submittedName>
</protein>
<feature type="compositionally biased region" description="Basic residues" evidence="1">
    <location>
        <begin position="375"/>
        <end position="387"/>
    </location>
</feature>
<feature type="compositionally biased region" description="Basic residues" evidence="1">
    <location>
        <begin position="336"/>
        <end position="346"/>
    </location>
</feature>
<feature type="region of interest" description="Disordered" evidence="1">
    <location>
        <begin position="86"/>
        <end position="131"/>
    </location>
</feature>
<evidence type="ECO:0000313" key="3">
    <source>
        <dbReference type="Proteomes" id="UP001149813"/>
    </source>
</evidence>